<comment type="caution">
    <text evidence="1">The sequence shown here is derived from an EMBL/GenBank/DDBJ whole genome shotgun (WGS) entry which is preliminary data.</text>
</comment>
<evidence type="ECO:0008006" key="3">
    <source>
        <dbReference type="Google" id="ProtNLM"/>
    </source>
</evidence>
<organism evidence="1 2">
    <name type="scientific">Paenibacillus alginolyticus</name>
    <dbReference type="NCBI Taxonomy" id="59839"/>
    <lineage>
        <taxon>Bacteria</taxon>
        <taxon>Bacillati</taxon>
        <taxon>Bacillota</taxon>
        <taxon>Bacilli</taxon>
        <taxon>Bacillales</taxon>
        <taxon>Paenibacillaceae</taxon>
        <taxon>Paenibacillus</taxon>
    </lineage>
</organism>
<accession>A0ABT4GLM7</accession>
<name>A0ABT4GLM7_9BACL</name>
<evidence type="ECO:0000313" key="1">
    <source>
        <dbReference type="EMBL" id="MCY9697115.1"/>
    </source>
</evidence>
<sequence length="175" mass="19292">MNKFRKVIVILSCFVGLIVLMTVLSQCSWFPKAVNVQTPVQVTPSAELDKAKVSPLFQSGSYQLQGEKGKIGLLSPGGYKVNTPNKYMWHIWKQEEPLTGKKFRVEAVSVATGEKRQVLLQNNALVGEMNWPGTAPINGADAGFPVLMRFGDPGLWRLDAFIDERAVGSITVEVK</sequence>
<dbReference type="RefSeq" id="WP_051253694.1">
    <property type="nucleotide sequence ID" value="NZ_JAMDMW010000099.1"/>
</dbReference>
<dbReference type="Gene3D" id="2.60.40.3830">
    <property type="match status" value="1"/>
</dbReference>
<dbReference type="EMBL" id="JAMDMX010000126">
    <property type="protein sequence ID" value="MCY9697115.1"/>
    <property type="molecule type" value="Genomic_DNA"/>
</dbReference>
<evidence type="ECO:0000313" key="2">
    <source>
        <dbReference type="Proteomes" id="UP001527099"/>
    </source>
</evidence>
<keyword evidence="2" id="KW-1185">Reference proteome</keyword>
<reference evidence="1 2" key="1">
    <citation type="submission" date="2022-05" db="EMBL/GenBank/DDBJ databases">
        <title>Genome Sequencing of Bee-Associated Microbes.</title>
        <authorList>
            <person name="Dunlap C."/>
        </authorList>
    </citation>
    <scope>NUCLEOTIDE SEQUENCE [LARGE SCALE GENOMIC DNA]</scope>
    <source>
        <strain evidence="1 2">NRRL B-14421</strain>
    </source>
</reference>
<protein>
    <recommendedName>
        <fullName evidence="3">DUF4871 domain-containing protein</fullName>
    </recommendedName>
</protein>
<dbReference type="Proteomes" id="UP001527099">
    <property type="component" value="Unassembled WGS sequence"/>
</dbReference>
<gene>
    <name evidence="1" type="ORF">M5X19_30265</name>
</gene>
<proteinExistence type="predicted"/>